<evidence type="ECO:0000313" key="2">
    <source>
        <dbReference type="Proteomes" id="UP000272706"/>
    </source>
</evidence>
<organism evidence="1 2">
    <name type="scientific">Mesorhizobium waimense</name>
    <dbReference type="NCBI Taxonomy" id="1300307"/>
    <lineage>
        <taxon>Bacteria</taxon>
        <taxon>Pseudomonadati</taxon>
        <taxon>Pseudomonadota</taxon>
        <taxon>Alphaproteobacteria</taxon>
        <taxon>Hyphomicrobiales</taxon>
        <taxon>Phyllobacteriaceae</taxon>
        <taxon>Mesorhizobium</taxon>
    </lineage>
</organism>
<keyword evidence="2" id="KW-1185">Reference proteome</keyword>
<proteinExistence type="predicted"/>
<name>A0A3A5JXK1_9HYPH</name>
<sequence>MYKETPLTVAEEVELQQAAEKLIARHGGDMLKALKAAMLHNGYLEGQIEQIAAAVPGLIKIHYDSPMASN</sequence>
<evidence type="ECO:0000313" key="1">
    <source>
        <dbReference type="EMBL" id="RJT27746.1"/>
    </source>
</evidence>
<comment type="caution">
    <text evidence="1">The sequence shown here is derived from an EMBL/GenBank/DDBJ whole genome shotgun (WGS) entry which is preliminary data.</text>
</comment>
<dbReference type="Proteomes" id="UP000272706">
    <property type="component" value="Unassembled WGS sequence"/>
</dbReference>
<gene>
    <name evidence="1" type="ORF">D3227_35920</name>
</gene>
<dbReference type="RefSeq" id="WP_120018852.1">
    <property type="nucleotide sequence ID" value="NZ_QZWZ01000060.1"/>
</dbReference>
<dbReference type="AlphaFoldDB" id="A0A3A5JXK1"/>
<dbReference type="OrthoDB" id="9898378at2"/>
<reference evidence="1 2" key="1">
    <citation type="submission" date="2018-09" db="EMBL/GenBank/DDBJ databases">
        <title>Mesorhizobium carmichaelinearum sp. nov. isolated from Carmichaelinea spp. root nodules in New Zealand.</title>
        <authorList>
            <person name="De Meyer S.E."/>
        </authorList>
    </citation>
    <scope>NUCLEOTIDE SEQUENCE [LARGE SCALE GENOMIC DNA]</scope>
    <source>
        <strain evidence="1 2">ICMP19557</strain>
    </source>
</reference>
<protein>
    <submittedName>
        <fullName evidence="1">Uncharacterized protein</fullName>
    </submittedName>
</protein>
<dbReference type="EMBL" id="QZWZ01000060">
    <property type="protein sequence ID" value="RJT27746.1"/>
    <property type="molecule type" value="Genomic_DNA"/>
</dbReference>
<accession>A0A3A5JXK1</accession>